<protein>
    <submittedName>
        <fullName evidence="2">Hypothetical_protein</fullName>
    </submittedName>
</protein>
<reference evidence="2 3" key="1">
    <citation type="submission" date="2024-07" db="EMBL/GenBank/DDBJ databases">
        <authorList>
            <person name="Akdeniz Z."/>
        </authorList>
    </citation>
    <scope>NUCLEOTIDE SEQUENCE [LARGE SCALE GENOMIC DNA]</scope>
</reference>
<dbReference type="Proteomes" id="UP001642409">
    <property type="component" value="Unassembled WGS sequence"/>
</dbReference>
<dbReference type="EMBL" id="CAXDID020000002">
    <property type="protein sequence ID" value="CAL5971370.1"/>
    <property type="molecule type" value="Genomic_DNA"/>
</dbReference>
<evidence type="ECO:0000313" key="2">
    <source>
        <dbReference type="EMBL" id="CAL5971370.1"/>
    </source>
</evidence>
<comment type="caution">
    <text evidence="2">The sequence shown here is derived from an EMBL/GenBank/DDBJ whole genome shotgun (WGS) entry which is preliminary data.</text>
</comment>
<name>A0ABP1GGW7_9EUKA</name>
<sequence length="251" mass="28806">MSTGPAIFYQIGALCYQYFRHPSRTQWLVSIHNQINSKCNSTGFLESLDQFHANMPACDAARFHHAHAGNLLINSFKFQQFQIKKFSFLAQWASFQRYNVKIFIQLVSIGILIFMLSLKSVSSAACIVSIQKHTKYYQINLNSFIYLFIAVNKIKLLISSCDVSQYSCNNFNLIYRKHISDTIICIKSKNSNQETITTSILLINQMNIYITQVGRQVPSLSTREAKRLALGFSKSISLCFSSRWIRYQGPH</sequence>
<gene>
    <name evidence="1" type="ORF">HINF_LOCUS1300</name>
    <name evidence="2" type="ORF">HINF_LOCUS1310</name>
</gene>
<dbReference type="EMBL" id="CAXDID020000002">
    <property type="protein sequence ID" value="CAL5971360.1"/>
    <property type="molecule type" value="Genomic_DNA"/>
</dbReference>
<accession>A0ABP1GGW7</accession>
<proteinExistence type="predicted"/>
<evidence type="ECO:0000313" key="1">
    <source>
        <dbReference type="EMBL" id="CAL5971360.1"/>
    </source>
</evidence>
<keyword evidence="3" id="KW-1185">Reference proteome</keyword>
<evidence type="ECO:0000313" key="3">
    <source>
        <dbReference type="Proteomes" id="UP001642409"/>
    </source>
</evidence>
<organism evidence="2 3">
    <name type="scientific">Hexamita inflata</name>
    <dbReference type="NCBI Taxonomy" id="28002"/>
    <lineage>
        <taxon>Eukaryota</taxon>
        <taxon>Metamonada</taxon>
        <taxon>Diplomonadida</taxon>
        <taxon>Hexamitidae</taxon>
        <taxon>Hexamitinae</taxon>
        <taxon>Hexamita</taxon>
    </lineage>
</organism>